<protein>
    <submittedName>
        <fullName evidence="1">Uncharacterized protein</fullName>
    </submittedName>
</protein>
<dbReference type="AlphaFoldDB" id="A0A9Q8WB56"/>
<dbReference type="GeneID" id="73336824"/>
<dbReference type="RefSeq" id="XP_049138957.1">
    <property type="nucleotide sequence ID" value="XM_049281814.1"/>
</dbReference>
<sequence>MDDQLAERKTKGNGLFPGICQREVLETPTLIHLTLPVDSRSEGVFASWNTWTCSSRPVYSRQQPDFSPLKGARSASVVEIRAAQIIARWSKAGFPSR</sequence>
<evidence type="ECO:0000313" key="2">
    <source>
        <dbReference type="Proteomes" id="UP000830671"/>
    </source>
</evidence>
<dbReference type="Proteomes" id="UP000830671">
    <property type="component" value="Chromosome 2"/>
</dbReference>
<evidence type="ECO:0000313" key="1">
    <source>
        <dbReference type="EMBL" id="UQC77318.1"/>
    </source>
</evidence>
<gene>
    <name evidence="1" type="ORF">CLUP02_02786</name>
</gene>
<keyword evidence="2" id="KW-1185">Reference proteome</keyword>
<name>A0A9Q8WB56_9PEZI</name>
<dbReference type="KEGG" id="clup:CLUP02_02786"/>
<reference evidence="1" key="1">
    <citation type="journal article" date="2021" name="Mol. Plant Microbe Interact.">
        <title>Complete Genome Sequence of the Plant-Pathogenic Fungus Colletotrichum lupini.</title>
        <authorList>
            <person name="Baroncelli R."/>
            <person name="Pensec F."/>
            <person name="Da Lio D."/>
            <person name="Boufleur T."/>
            <person name="Vicente I."/>
            <person name="Sarrocco S."/>
            <person name="Picot A."/>
            <person name="Baraldi E."/>
            <person name="Sukno S."/>
            <person name="Thon M."/>
            <person name="Le Floch G."/>
        </authorList>
    </citation>
    <scope>NUCLEOTIDE SEQUENCE</scope>
    <source>
        <strain evidence="1">IMI 504893</strain>
    </source>
</reference>
<proteinExistence type="predicted"/>
<dbReference type="EMBL" id="CP019474">
    <property type="protein sequence ID" value="UQC77318.1"/>
    <property type="molecule type" value="Genomic_DNA"/>
</dbReference>
<organism evidence="1 2">
    <name type="scientific">Colletotrichum lupini</name>
    <dbReference type="NCBI Taxonomy" id="145971"/>
    <lineage>
        <taxon>Eukaryota</taxon>
        <taxon>Fungi</taxon>
        <taxon>Dikarya</taxon>
        <taxon>Ascomycota</taxon>
        <taxon>Pezizomycotina</taxon>
        <taxon>Sordariomycetes</taxon>
        <taxon>Hypocreomycetidae</taxon>
        <taxon>Glomerellales</taxon>
        <taxon>Glomerellaceae</taxon>
        <taxon>Colletotrichum</taxon>
        <taxon>Colletotrichum acutatum species complex</taxon>
    </lineage>
</organism>
<accession>A0A9Q8WB56</accession>